<gene>
    <name evidence="1" type="ORF">GALL_290490</name>
</gene>
<evidence type="ECO:0008006" key="2">
    <source>
        <dbReference type="Google" id="ProtNLM"/>
    </source>
</evidence>
<protein>
    <recommendedName>
        <fullName evidence="2">Peptidase A1 domain-containing protein</fullName>
    </recommendedName>
</protein>
<comment type="caution">
    <text evidence="1">The sequence shown here is derived from an EMBL/GenBank/DDBJ whole genome shotgun (WGS) entry which is preliminary data.</text>
</comment>
<sequence>MNFRPHAALAVVLLCCAQPALAADGELALRVHLNPEHELFNRPLVTVSVCSPQAEGAARSCIEVPNVLVDTGSTGLLLRRTALKGLGGLKPAGAGGYAYCGRYQNNVIWGHLAQARVGLGDRHTESPIAIALFDLMPDDRAEGCAPRETNLPYAINVVPPGINGVLGVSTIPATCAKYPGGACPTADDEARYYRRGAGDEASLGASAWHGVQPPPEYELSNPVAALPPTFNDGVTLRVDAPDSAALKSGVSSGTLYLGTGRWREQLFAAGTKRIPLVHMSLARVAIVPEHSAPHLAQALLDSGNCWNFLPASFLPHATDAYASSLQPMKLFFAALDASGPFAKDGPYRVAIADADSAAIEPDDQHGVATSFRDSKRLLLGMPFFYGRTIAFGLAGDPRQASGHAPDPGYLMIAPGPQDG</sequence>
<dbReference type="InterPro" id="IPR021847">
    <property type="entry name" value="DUF3443"/>
</dbReference>
<evidence type="ECO:0000313" key="1">
    <source>
        <dbReference type="EMBL" id="OIQ89058.1"/>
    </source>
</evidence>
<dbReference type="Pfam" id="PF11925">
    <property type="entry name" value="DUF3443"/>
    <property type="match status" value="1"/>
</dbReference>
<proteinExistence type="predicted"/>
<reference evidence="1" key="1">
    <citation type="submission" date="2016-10" db="EMBL/GenBank/DDBJ databases">
        <title>Sequence of Gallionella enrichment culture.</title>
        <authorList>
            <person name="Poehlein A."/>
            <person name="Muehling M."/>
            <person name="Daniel R."/>
        </authorList>
    </citation>
    <scope>NUCLEOTIDE SEQUENCE</scope>
</reference>
<name>A0A1J5R0P6_9ZZZZ</name>
<dbReference type="AlphaFoldDB" id="A0A1J5R0P6"/>
<organism evidence="1">
    <name type="scientific">mine drainage metagenome</name>
    <dbReference type="NCBI Taxonomy" id="410659"/>
    <lineage>
        <taxon>unclassified sequences</taxon>
        <taxon>metagenomes</taxon>
        <taxon>ecological metagenomes</taxon>
    </lineage>
</organism>
<dbReference type="EMBL" id="MLJW01000346">
    <property type="protein sequence ID" value="OIQ89058.1"/>
    <property type="molecule type" value="Genomic_DNA"/>
</dbReference>
<accession>A0A1J5R0P6</accession>